<dbReference type="Pfam" id="PF01386">
    <property type="entry name" value="Ribosomal_L25p"/>
    <property type="match status" value="1"/>
</dbReference>
<evidence type="ECO:0000256" key="1">
    <source>
        <dbReference type="ARBA" id="ARBA00022730"/>
    </source>
</evidence>
<dbReference type="GO" id="GO:0006412">
    <property type="term" value="P:translation"/>
    <property type="evidence" value="ECO:0007669"/>
    <property type="project" value="UniProtKB-UniRule"/>
</dbReference>
<keyword evidence="1 5" id="KW-0699">rRNA-binding</keyword>
<evidence type="ECO:0000313" key="8">
    <source>
        <dbReference type="EMBL" id="OHA03052.1"/>
    </source>
</evidence>
<dbReference type="Gene3D" id="2.170.120.20">
    <property type="entry name" value="Ribosomal protein L25, beta domain"/>
    <property type="match status" value="1"/>
</dbReference>
<gene>
    <name evidence="5" type="primary">rplY</name>
    <name evidence="5" type="synonym">ctc</name>
    <name evidence="8" type="ORF">A3C92_00590</name>
</gene>
<comment type="function">
    <text evidence="5">This is one of the proteins that binds to the 5S RNA in the ribosome where it forms part of the central protuberance.</text>
</comment>
<comment type="similarity">
    <text evidence="5">Belongs to the bacterial ribosomal protein bL25 family. CTC subfamily.</text>
</comment>
<keyword evidence="2 5" id="KW-0694">RNA-binding</keyword>
<evidence type="ECO:0000256" key="5">
    <source>
        <dbReference type="HAMAP-Rule" id="MF_01334"/>
    </source>
</evidence>
<dbReference type="SUPFAM" id="SSF50715">
    <property type="entry name" value="Ribosomal protein L25-like"/>
    <property type="match status" value="1"/>
</dbReference>
<name>A0A1G2KWS3_9BACT</name>
<comment type="subunit">
    <text evidence="5">Part of the 50S ribosomal subunit; part of the 5S rRNA/L5/L18/L25 subcomplex. Contacts the 5S rRNA. Binds to the 5S rRNA independently of L5 and L18.</text>
</comment>
<evidence type="ECO:0000259" key="6">
    <source>
        <dbReference type="Pfam" id="PF01386"/>
    </source>
</evidence>
<dbReference type="InterPro" id="IPR020930">
    <property type="entry name" value="Ribosomal_uL5_bac-type"/>
</dbReference>
<evidence type="ECO:0000313" key="9">
    <source>
        <dbReference type="Proteomes" id="UP000177177"/>
    </source>
</evidence>
<dbReference type="InterPro" id="IPR020056">
    <property type="entry name" value="Rbsml_bL25/Gln-tRNA_synth_N"/>
</dbReference>
<comment type="caution">
    <text evidence="8">The sequence shown here is derived from an EMBL/GenBank/DDBJ whole genome shotgun (WGS) entry which is preliminary data.</text>
</comment>
<dbReference type="PANTHER" id="PTHR33284">
    <property type="entry name" value="RIBOSOMAL PROTEIN L25/GLN-TRNA SYNTHETASE, ANTI-CODON-BINDING DOMAIN-CONTAINING PROTEIN"/>
    <property type="match status" value="1"/>
</dbReference>
<evidence type="ECO:0000256" key="4">
    <source>
        <dbReference type="ARBA" id="ARBA00023274"/>
    </source>
</evidence>
<dbReference type="InterPro" id="IPR020057">
    <property type="entry name" value="Ribosomal_bL25_b-dom"/>
</dbReference>
<evidence type="ECO:0000256" key="2">
    <source>
        <dbReference type="ARBA" id="ARBA00022884"/>
    </source>
</evidence>
<keyword evidence="3 5" id="KW-0689">Ribosomal protein</keyword>
<dbReference type="InterPro" id="IPR029751">
    <property type="entry name" value="Ribosomal_L25_dom"/>
</dbReference>
<dbReference type="GO" id="GO:0008097">
    <property type="term" value="F:5S rRNA binding"/>
    <property type="evidence" value="ECO:0007669"/>
    <property type="project" value="InterPro"/>
</dbReference>
<feature type="domain" description="Large ribosomal subunit protein bL25 beta" evidence="7">
    <location>
        <begin position="98"/>
        <end position="182"/>
    </location>
</feature>
<reference evidence="8 9" key="1">
    <citation type="journal article" date="2016" name="Nat. Commun.">
        <title>Thousands of microbial genomes shed light on interconnected biogeochemical processes in an aquifer system.</title>
        <authorList>
            <person name="Anantharaman K."/>
            <person name="Brown C.T."/>
            <person name="Hug L.A."/>
            <person name="Sharon I."/>
            <person name="Castelle C.J."/>
            <person name="Probst A.J."/>
            <person name="Thomas B.C."/>
            <person name="Singh A."/>
            <person name="Wilkins M.J."/>
            <person name="Karaoz U."/>
            <person name="Brodie E.L."/>
            <person name="Williams K.H."/>
            <person name="Hubbard S.S."/>
            <person name="Banfield J.F."/>
        </authorList>
    </citation>
    <scope>NUCLEOTIDE SEQUENCE [LARGE SCALE GENOMIC DNA]</scope>
</reference>
<dbReference type="HAMAP" id="MF_01334">
    <property type="entry name" value="Ribosomal_bL25_CTC"/>
    <property type="match status" value="1"/>
</dbReference>
<dbReference type="Pfam" id="PF14693">
    <property type="entry name" value="Ribosomal_TL5_C"/>
    <property type="match status" value="1"/>
</dbReference>
<dbReference type="InterPro" id="IPR001021">
    <property type="entry name" value="Ribosomal_bL25_long"/>
</dbReference>
<dbReference type="PANTHER" id="PTHR33284:SF1">
    <property type="entry name" value="RIBOSOMAL PROTEIN L25_GLN-TRNA SYNTHETASE, ANTI-CODON-BINDING DOMAIN-CONTAINING PROTEIN"/>
    <property type="match status" value="1"/>
</dbReference>
<dbReference type="GO" id="GO:0022625">
    <property type="term" value="C:cytosolic large ribosomal subunit"/>
    <property type="evidence" value="ECO:0007669"/>
    <property type="project" value="TreeGrafter"/>
</dbReference>
<dbReference type="GO" id="GO:0003735">
    <property type="term" value="F:structural constituent of ribosome"/>
    <property type="evidence" value="ECO:0007669"/>
    <property type="project" value="InterPro"/>
</dbReference>
<dbReference type="Gene3D" id="2.40.240.10">
    <property type="entry name" value="Ribosomal Protein L25, Chain P"/>
    <property type="match status" value="1"/>
</dbReference>
<proteinExistence type="inferred from homology"/>
<protein>
    <recommendedName>
        <fullName evidence="5">Large ribosomal subunit protein bL25</fullName>
    </recommendedName>
    <alternativeName>
        <fullName evidence="5">General stress protein CTC</fullName>
    </alternativeName>
</protein>
<sequence>MQQLQAEKRLQLGRRAGALRKTGALPAVVYGEGIPSQPIAVKYAAFVRVWKQAGESTLVELKVDEKPYTVLIHDIAYDPLTSRPTHADFYAVRMDKVLRVTVPLEFIGESGAVKNEGGILVKVLHELDIEALPADLPHTFPTDLAKLAAFGDRILVRDIVAPKGVKILASPEDVLVIVEAPRSEEELAALNEAVSAPVEVKTEAEIKKEAKVEAEAVTETEEKK</sequence>
<feature type="domain" description="Large ribosomal subunit protein bL25 L25" evidence="6">
    <location>
        <begin position="4"/>
        <end position="89"/>
    </location>
</feature>
<accession>A0A1G2KWS3</accession>
<evidence type="ECO:0000256" key="3">
    <source>
        <dbReference type="ARBA" id="ARBA00022980"/>
    </source>
</evidence>
<dbReference type="AlphaFoldDB" id="A0A1G2KWS3"/>
<dbReference type="InterPro" id="IPR037121">
    <property type="entry name" value="Ribosomal_bL25_C"/>
</dbReference>
<dbReference type="EMBL" id="MHQN01000025">
    <property type="protein sequence ID" value="OHA03052.1"/>
    <property type="molecule type" value="Genomic_DNA"/>
</dbReference>
<keyword evidence="4 5" id="KW-0687">Ribonucleoprotein</keyword>
<dbReference type="InterPro" id="IPR011035">
    <property type="entry name" value="Ribosomal_bL25/Gln-tRNA_synth"/>
</dbReference>
<dbReference type="Proteomes" id="UP000177177">
    <property type="component" value="Unassembled WGS sequence"/>
</dbReference>
<dbReference type="NCBIfam" id="TIGR00731">
    <property type="entry name" value="bL25_bact_ctc"/>
    <property type="match status" value="1"/>
</dbReference>
<organism evidence="8 9">
    <name type="scientific">Candidatus Sungbacteria bacterium RIFCSPHIGHO2_02_FULL_53_17</name>
    <dbReference type="NCBI Taxonomy" id="1802275"/>
    <lineage>
        <taxon>Bacteria</taxon>
        <taxon>Candidatus Sungiibacteriota</taxon>
    </lineage>
</organism>
<dbReference type="CDD" id="cd00495">
    <property type="entry name" value="Ribosomal_L25_TL5_CTC"/>
    <property type="match status" value="1"/>
</dbReference>
<evidence type="ECO:0000259" key="7">
    <source>
        <dbReference type="Pfam" id="PF14693"/>
    </source>
</evidence>